<dbReference type="OrthoDB" id="4991875at2759"/>
<dbReference type="EMBL" id="JAPQKP010000003">
    <property type="protein sequence ID" value="KAJ5200409.1"/>
    <property type="molecule type" value="Genomic_DNA"/>
</dbReference>
<sequence length="184" mass="18856">MAPPNQTATLPLRGQLPRSRDGQLRRTIYRHQLGTDGYDVTITETYDCSFKSWSESVSCTMSVSMGGIIGGGTTASSSTSKATPSVATSSYWKLDVTGAVDSFTAPAATETPGAAAAGPAVLVDTVSGALETAPIAPPLCRPRPPACLHHLPAPSGLAPLPSPRFGLAPSLPAFTAPAICHPSI</sequence>
<dbReference type="Proteomes" id="UP001150879">
    <property type="component" value="Unassembled WGS sequence"/>
</dbReference>
<dbReference type="AlphaFoldDB" id="A0A9W9MFP0"/>
<reference evidence="2" key="2">
    <citation type="journal article" date="2023" name="IMA Fungus">
        <title>Comparative genomic study of the Penicillium genus elucidates a diverse pangenome and 15 lateral gene transfer events.</title>
        <authorList>
            <person name="Petersen C."/>
            <person name="Sorensen T."/>
            <person name="Nielsen M.R."/>
            <person name="Sondergaard T.E."/>
            <person name="Sorensen J.L."/>
            <person name="Fitzpatrick D.A."/>
            <person name="Frisvad J.C."/>
            <person name="Nielsen K.L."/>
        </authorList>
    </citation>
    <scope>NUCLEOTIDE SEQUENCE</scope>
    <source>
        <strain evidence="2">IBT 16849</strain>
    </source>
</reference>
<organism evidence="2 3">
    <name type="scientific">Penicillium cf. griseofulvum</name>
    <dbReference type="NCBI Taxonomy" id="2972120"/>
    <lineage>
        <taxon>Eukaryota</taxon>
        <taxon>Fungi</taxon>
        <taxon>Dikarya</taxon>
        <taxon>Ascomycota</taxon>
        <taxon>Pezizomycotina</taxon>
        <taxon>Eurotiomycetes</taxon>
        <taxon>Eurotiomycetidae</taxon>
        <taxon>Eurotiales</taxon>
        <taxon>Aspergillaceae</taxon>
        <taxon>Penicillium</taxon>
    </lineage>
</organism>
<comment type="caution">
    <text evidence="2">The sequence shown here is derived from an EMBL/GenBank/DDBJ whole genome shotgun (WGS) entry which is preliminary data.</text>
</comment>
<evidence type="ECO:0000256" key="1">
    <source>
        <dbReference type="SAM" id="MobiDB-lite"/>
    </source>
</evidence>
<protein>
    <submittedName>
        <fullName evidence="2">Uncharacterized protein</fullName>
    </submittedName>
</protein>
<proteinExistence type="predicted"/>
<evidence type="ECO:0000313" key="3">
    <source>
        <dbReference type="Proteomes" id="UP001150879"/>
    </source>
</evidence>
<evidence type="ECO:0000313" key="2">
    <source>
        <dbReference type="EMBL" id="KAJ5200409.1"/>
    </source>
</evidence>
<name>A0A9W9MFP0_9EURO</name>
<reference evidence="2" key="1">
    <citation type="submission" date="2022-11" db="EMBL/GenBank/DDBJ databases">
        <authorList>
            <person name="Petersen C."/>
        </authorList>
    </citation>
    <scope>NUCLEOTIDE SEQUENCE</scope>
    <source>
        <strain evidence="2">IBT 16849</strain>
    </source>
</reference>
<accession>A0A9W9MFP0</accession>
<keyword evidence="3" id="KW-1185">Reference proteome</keyword>
<feature type="region of interest" description="Disordered" evidence="1">
    <location>
        <begin position="1"/>
        <end position="21"/>
    </location>
</feature>
<gene>
    <name evidence="2" type="ORF">N7472_005613</name>
</gene>